<organism evidence="6">
    <name type="scientific">Brassica cretica</name>
    <name type="common">Mustard</name>
    <dbReference type="NCBI Taxonomy" id="69181"/>
    <lineage>
        <taxon>Eukaryota</taxon>
        <taxon>Viridiplantae</taxon>
        <taxon>Streptophyta</taxon>
        <taxon>Embryophyta</taxon>
        <taxon>Tracheophyta</taxon>
        <taxon>Spermatophyta</taxon>
        <taxon>Magnoliopsida</taxon>
        <taxon>eudicotyledons</taxon>
        <taxon>Gunneridae</taxon>
        <taxon>Pentapetalae</taxon>
        <taxon>rosids</taxon>
        <taxon>malvids</taxon>
        <taxon>Brassicales</taxon>
        <taxon>Brassicaceae</taxon>
        <taxon>Brassiceae</taxon>
        <taxon>Brassica</taxon>
    </lineage>
</organism>
<protein>
    <recommendedName>
        <fullName evidence="5">H15 domain-containing protein</fullName>
    </recommendedName>
</protein>
<keyword evidence="2" id="KW-0238">DNA-binding</keyword>
<dbReference type="SMART" id="SM00526">
    <property type="entry name" value="H15"/>
    <property type="match status" value="1"/>
</dbReference>
<feature type="compositionally biased region" description="Basic residues" evidence="4">
    <location>
        <begin position="330"/>
        <end position="342"/>
    </location>
</feature>
<dbReference type="GO" id="GO:0003690">
    <property type="term" value="F:double-stranded DNA binding"/>
    <property type="evidence" value="ECO:0007669"/>
    <property type="project" value="TreeGrafter"/>
</dbReference>
<dbReference type="GO" id="GO:0006334">
    <property type="term" value="P:nucleosome assembly"/>
    <property type="evidence" value="ECO:0007669"/>
    <property type="project" value="InterPro"/>
</dbReference>
<dbReference type="GO" id="GO:0030261">
    <property type="term" value="P:chromosome condensation"/>
    <property type="evidence" value="ECO:0007669"/>
    <property type="project" value="TreeGrafter"/>
</dbReference>
<reference evidence="6" key="1">
    <citation type="submission" date="2019-12" db="EMBL/GenBank/DDBJ databases">
        <title>Genome sequencing and annotation of Brassica cretica.</title>
        <authorList>
            <person name="Studholme D.J."/>
            <person name="Sarris P.F."/>
        </authorList>
    </citation>
    <scope>NUCLEOTIDE SEQUENCE</scope>
    <source>
        <strain evidence="6">PFS-102/07</strain>
        <tissue evidence="6">Leaf</tissue>
    </source>
</reference>
<evidence type="ECO:0000313" key="6">
    <source>
        <dbReference type="EMBL" id="KAF2548124.1"/>
    </source>
</evidence>
<dbReference type="InterPro" id="IPR036390">
    <property type="entry name" value="WH_DNA-bd_sf"/>
</dbReference>
<feature type="compositionally biased region" description="Low complexity" evidence="4">
    <location>
        <begin position="75"/>
        <end position="90"/>
    </location>
</feature>
<dbReference type="InterPro" id="IPR005818">
    <property type="entry name" value="Histone_H1/H5_H15"/>
</dbReference>
<dbReference type="InterPro" id="IPR017956">
    <property type="entry name" value="AT_hook_DNA-bd_motif"/>
</dbReference>
<dbReference type="PRINTS" id="PR00929">
    <property type="entry name" value="ATHOOK"/>
</dbReference>
<gene>
    <name evidence="6" type="ORF">F2Q70_00023173</name>
</gene>
<evidence type="ECO:0000256" key="2">
    <source>
        <dbReference type="ARBA" id="ARBA00023125"/>
    </source>
</evidence>
<evidence type="ECO:0000256" key="4">
    <source>
        <dbReference type="SAM" id="MobiDB-lite"/>
    </source>
</evidence>
<sequence length="466" mass="50650">MDPNHPSNTSFVPGHVTPPNQPVLHVTPINGSNNVYSHPDFQPQPHFQPRPQFQPMPQFQSRPHFQPRPQFMLRPQFMPQPQPTLQQTPPSRLAHAPTQAQPSINYPPYDDMICDVIRDLNEPDGSSKSRISRRIKRSNVVLPPSHSVLMTYHLKRLRKNGVLTMAPRSEVPPMNTSPLDMLAASASGLALGSQPQKRGRGRPPKANPEAPQEQQPIDAQPVAVMSPGQSSREQPELHVADSNQVVTESANRRPDCPRRGRSVPISPTAGAVLALPAPSTYARGRSPSRSDAGRERKRLCIGASSGGVVIAAPAGGETVAVASRMMRGPGRPRKVVRGRPKKSTTPISTREATGTLESSHGELKRKLDFACEKAKEILDVLKAGIESNDFIAISSQAKQELEGLVPILTVETHGVGQVQPDAVEEVEARAVEEVQSEEAAAHTEAETQGEEHGQEVVEGEQAQPHP</sequence>
<dbReference type="PANTHER" id="PTHR11467:SF29">
    <property type="entry name" value="OS03G0711600 PROTEIN"/>
    <property type="match status" value="1"/>
</dbReference>
<dbReference type="InterPro" id="IPR036388">
    <property type="entry name" value="WH-like_DNA-bd_sf"/>
</dbReference>
<dbReference type="Pfam" id="PF00538">
    <property type="entry name" value="Linker_histone"/>
    <property type="match status" value="1"/>
</dbReference>
<dbReference type="GO" id="GO:0005730">
    <property type="term" value="C:nucleolus"/>
    <property type="evidence" value="ECO:0007669"/>
    <property type="project" value="TreeGrafter"/>
</dbReference>
<feature type="compositionally biased region" description="Polar residues" evidence="4">
    <location>
        <begin position="1"/>
        <end position="11"/>
    </location>
</feature>
<feature type="region of interest" description="Disordered" evidence="4">
    <location>
        <begin position="1"/>
        <end position="107"/>
    </location>
</feature>
<comment type="caution">
    <text evidence="6">The sequence shown here is derived from an EMBL/GenBank/DDBJ whole genome shotgun (WGS) entry which is preliminary data.</text>
</comment>
<proteinExistence type="predicted"/>
<dbReference type="AlphaFoldDB" id="A0A8S9GTV1"/>
<evidence type="ECO:0000259" key="5">
    <source>
        <dbReference type="PROSITE" id="PS51504"/>
    </source>
</evidence>
<evidence type="ECO:0000256" key="3">
    <source>
        <dbReference type="ARBA" id="ARBA00023242"/>
    </source>
</evidence>
<dbReference type="Gene3D" id="1.10.10.10">
    <property type="entry name" value="Winged helix-like DNA-binding domain superfamily/Winged helix DNA-binding domain"/>
    <property type="match status" value="1"/>
</dbReference>
<feature type="domain" description="H15" evidence="5">
    <location>
        <begin position="105"/>
        <end position="173"/>
    </location>
</feature>
<dbReference type="EMBL" id="QGKY02001925">
    <property type="protein sequence ID" value="KAF2548124.1"/>
    <property type="molecule type" value="Genomic_DNA"/>
</dbReference>
<dbReference type="GO" id="GO:0045910">
    <property type="term" value="P:negative regulation of DNA recombination"/>
    <property type="evidence" value="ECO:0007669"/>
    <property type="project" value="TreeGrafter"/>
</dbReference>
<name>A0A8S9GTV1_BRACR</name>
<keyword evidence="3" id="KW-0539">Nucleus</keyword>
<comment type="subcellular location">
    <subcellularLocation>
        <location evidence="1">Nucleus</location>
    </subcellularLocation>
</comment>
<accession>A0A8S9GTV1</accession>
<dbReference type="GO" id="GO:0000786">
    <property type="term" value="C:nucleosome"/>
    <property type="evidence" value="ECO:0007669"/>
    <property type="project" value="InterPro"/>
</dbReference>
<dbReference type="GO" id="GO:0031492">
    <property type="term" value="F:nucleosomal DNA binding"/>
    <property type="evidence" value="ECO:0007669"/>
    <property type="project" value="TreeGrafter"/>
</dbReference>
<dbReference type="SUPFAM" id="SSF46785">
    <property type="entry name" value="Winged helix' DNA-binding domain"/>
    <property type="match status" value="1"/>
</dbReference>
<feature type="compositionally biased region" description="Polar residues" evidence="4">
    <location>
        <begin position="343"/>
        <end position="358"/>
    </location>
</feature>
<feature type="region of interest" description="Disordered" evidence="4">
    <location>
        <begin position="431"/>
        <end position="466"/>
    </location>
</feature>
<dbReference type="PANTHER" id="PTHR11467">
    <property type="entry name" value="HISTONE H1"/>
    <property type="match status" value="1"/>
</dbReference>
<feature type="region of interest" description="Disordered" evidence="4">
    <location>
        <begin position="329"/>
        <end position="359"/>
    </location>
</feature>
<evidence type="ECO:0000256" key="1">
    <source>
        <dbReference type="ARBA" id="ARBA00004123"/>
    </source>
</evidence>
<feature type="compositionally biased region" description="Basic and acidic residues" evidence="4">
    <location>
        <begin position="439"/>
        <end position="455"/>
    </location>
</feature>
<feature type="region of interest" description="Disordered" evidence="4">
    <location>
        <begin position="191"/>
        <end position="265"/>
    </location>
</feature>
<dbReference type="PROSITE" id="PS51504">
    <property type="entry name" value="H15"/>
    <property type="match status" value="1"/>
</dbReference>